<dbReference type="InterPro" id="IPR051398">
    <property type="entry name" value="Polysacch_Deacetylase"/>
</dbReference>
<evidence type="ECO:0000259" key="3">
    <source>
        <dbReference type="PROSITE" id="PS51677"/>
    </source>
</evidence>
<comment type="caution">
    <text evidence="4">The sequence shown here is derived from an EMBL/GenBank/DDBJ whole genome shotgun (WGS) entry which is preliminary data.</text>
</comment>
<dbReference type="PANTHER" id="PTHR34216">
    <property type="match status" value="1"/>
</dbReference>
<keyword evidence="5" id="KW-1185">Reference proteome</keyword>
<accession>A0ABP9A2B7</accession>
<dbReference type="Pfam" id="PF01522">
    <property type="entry name" value="Polysacc_deac_1"/>
    <property type="match status" value="1"/>
</dbReference>
<organism evidence="4 5">
    <name type="scientific">Actinomycetospora chlora</name>
    <dbReference type="NCBI Taxonomy" id="663608"/>
    <lineage>
        <taxon>Bacteria</taxon>
        <taxon>Bacillati</taxon>
        <taxon>Actinomycetota</taxon>
        <taxon>Actinomycetes</taxon>
        <taxon>Pseudonocardiales</taxon>
        <taxon>Pseudonocardiaceae</taxon>
        <taxon>Actinomycetospora</taxon>
    </lineage>
</organism>
<dbReference type="PROSITE" id="PS51677">
    <property type="entry name" value="NODB"/>
    <property type="match status" value="1"/>
</dbReference>
<protein>
    <recommendedName>
        <fullName evidence="3">NodB homology domain-containing protein</fullName>
    </recommendedName>
</protein>
<dbReference type="Proteomes" id="UP001500928">
    <property type="component" value="Unassembled WGS sequence"/>
</dbReference>
<comment type="subcellular location">
    <subcellularLocation>
        <location evidence="1">Secreted</location>
    </subcellularLocation>
</comment>
<dbReference type="SUPFAM" id="SSF88713">
    <property type="entry name" value="Glycoside hydrolase/deacetylase"/>
    <property type="match status" value="1"/>
</dbReference>
<dbReference type="InterPro" id="IPR002509">
    <property type="entry name" value="NODB_dom"/>
</dbReference>
<dbReference type="InterPro" id="IPR011330">
    <property type="entry name" value="Glyco_hydro/deAcase_b/a-brl"/>
</dbReference>
<evidence type="ECO:0000256" key="2">
    <source>
        <dbReference type="ARBA" id="ARBA00022729"/>
    </source>
</evidence>
<evidence type="ECO:0000313" key="4">
    <source>
        <dbReference type="EMBL" id="GAA4772245.1"/>
    </source>
</evidence>
<dbReference type="Gene3D" id="3.20.20.370">
    <property type="entry name" value="Glycoside hydrolase/deacetylase"/>
    <property type="match status" value="1"/>
</dbReference>
<gene>
    <name evidence="4" type="ORF">GCM10023200_00710</name>
</gene>
<proteinExistence type="predicted"/>
<dbReference type="CDD" id="cd10918">
    <property type="entry name" value="CE4_NodB_like_5s_6s"/>
    <property type="match status" value="1"/>
</dbReference>
<name>A0ABP9A2B7_9PSEU</name>
<keyword evidence="2" id="KW-0732">Signal</keyword>
<evidence type="ECO:0000256" key="1">
    <source>
        <dbReference type="ARBA" id="ARBA00004613"/>
    </source>
</evidence>
<sequence>MAARLSGRTCVTRLRARPAPARDGPSRLLPSGAMSRRLLVLGYHNIDPTPYAPAAPGAGRQGFERQLALLERVANVVPLTVAVDTLAAGGSLPPRAVALTFDDGYADWLDAAVPALDRHGMNGTFFLVTDILSRRVTAWWEDFADALEHAEVDHLEWAGRTHDLSTPAARRAAGDALKNELKLVDGATRRAAVAAVAERVAPSRPGTSSLFLDWDGARTLAATGHGVGSHTVTHPILAREDADAQRAELVDSRRALEDGLGQTVDLFAYPNGGTGDYDERTTQIAERAGYRAAVTTRAGLAGPGHSPYEMRRVLVEPTTDLAEVLGKVARKSSKLAGAVARRGSRLASSVAGRVRA</sequence>
<dbReference type="PANTHER" id="PTHR34216:SF3">
    <property type="entry name" value="POLY-BETA-1,6-N-ACETYL-D-GLUCOSAMINE N-DEACETYLASE"/>
    <property type="match status" value="1"/>
</dbReference>
<reference evidence="5" key="1">
    <citation type="journal article" date="2019" name="Int. J. Syst. Evol. Microbiol.">
        <title>The Global Catalogue of Microorganisms (GCM) 10K type strain sequencing project: providing services to taxonomists for standard genome sequencing and annotation.</title>
        <authorList>
            <consortium name="The Broad Institute Genomics Platform"/>
            <consortium name="The Broad Institute Genome Sequencing Center for Infectious Disease"/>
            <person name="Wu L."/>
            <person name="Ma J."/>
        </authorList>
    </citation>
    <scope>NUCLEOTIDE SEQUENCE [LARGE SCALE GENOMIC DNA]</scope>
    <source>
        <strain evidence="5">JCM 17979</strain>
    </source>
</reference>
<feature type="domain" description="NodB homology" evidence="3">
    <location>
        <begin position="95"/>
        <end position="356"/>
    </location>
</feature>
<dbReference type="EMBL" id="BAABHO010000001">
    <property type="protein sequence ID" value="GAA4772245.1"/>
    <property type="molecule type" value="Genomic_DNA"/>
</dbReference>
<evidence type="ECO:0000313" key="5">
    <source>
        <dbReference type="Proteomes" id="UP001500928"/>
    </source>
</evidence>